<dbReference type="AlphaFoldDB" id="A0A0D0D0S0"/>
<dbReference type="GO" id="GO:0016740">
    <property type="term" value="F:transferase activity"/>
    <property type="evidence" value="ECO:0007669"/>
    <property type="project" value="UniProtKB-KW"/>
</dbReference>
<protein>
    <submittedName>
        <fullName evidence="3">Uncharacterized protein</fullName>
    </submittedName>
</protein>
<evidence type="ECO:0000256" key="2">
    <source>
        <dbReference type="ARBA" id="ARBA00022691"/>
    </source>
</evidence>
<keyword evidence="1" id="KW-0808">Transferase</keyword>
<name>A0A0D0D0S0_9AGAR</name>
<dbReference type="EMBL" id="KN834767">
    <property type="protein sequence ID" value="KIK62618.1"/>
    <property type="molecule type" value="Genomic_DNA"/>
</dbReference>
<gene>
    <name evidence="3" type="ORF">GYMLUDRAFT_72806</name>
</gene>
<dbReference type="OrthoDB" id="2094832at2759"/>
<evidence type="ECO:0000256" key="1">
    <source>
        <dbReference type="ARBA" id="ARBA00022679"/>
    </source>
</evidence>
<dbReference type="PANTHER" id="PTHR35897">
    <property type="entry name" value="METHYLTRANSFERASE AUSD"/>
    <property type="match status" value="1"/>
</dbReference>
<organism evidence="3 4">
    <name type="scientific">Collybiopsis luxurians FD-317 M1</name>
    <dbReference type="NCBI Taxonomy" id="944289"/>
    <lineage>
        <taxon>Eukaryota</taxon>
        <taxon>Fungi</taxon>
        <taxon>Dikarya</taxon>
        <taxon>Basidiomycota</taxon>
        <taxon>Agaricomycotina</taxon>
        <taxon>Agaricomycetes</taxon>
        <taxon>Agaricomycetidae</taxon>
        <taxon>Agaricales</taxon>
        <taxon>Marasmiineae</taxon>
        <taxon>Omphalotaceae</taxon>
        <taxon>Collybiopsis</taxon>
        <taxon>Collybiopsis luxurians</taxon>
    </lineage>
</organism>
<accession>A0A0D0D0S0</accession>
<evidence type="ECO:0000313" key="4">
    <source>
        <dbReference type="Proteomes" id="UP000053593"/>
    </source>
</evidence>
<dbReference type="PANTHER" id="PTHR35897:SF1">
    <property type="entry name" value="METHYLTRANSFERASE AUSD"/>
    <property type="match status" value="1"/>
</dbReference>
<sequence length="241" mass="26787">MTKAFFKQLTRIQDDTELKEHIIAVQTKAFAIYPYPCIRAFNSTRLKLACLPAYEQLLKLVGNDIRKAVQDGYPVQNTLASDLQKGLWDLGHELFRSTPETFSTHFIEGSPVLLECVPPFTKSSQLSAAPPTLSKVKTLNELHEHVSVLYVGAFFHLFNEQQQEGIARALAGLLSPEPGSVIIGAQGGSSKKVGRSCGKVYLGNIEVKAQLRHELGGDDYFGMWPGNQDPMRILEWSVTRL</sequence>
<proteinExistence type="predicted"/>
<dbReference type="InterPro" id="IPR051654">
    <property type="entry name" value="Meroterpenoid_MTases"/>
</dbReference>
<dbReference type="HOGENOM" id="CLU_051542_1_0_1"/>
<keyword evidence="2" id="KW-0949">S-adenosyl-L-methionine</keyword>
<keyword evidence="4" id="KW-1185">Reference proteome</keyword>
<reference evidence="3 4" key="1">
    <citation type="submission" date="2014-04" db="EMBL/GenBank/DDBJ databases">
        <title>Evolutionary Origins and Diversification of the Mycorrhizal Mutualists.</title>
        <authorList>
            <consortium name="DOE Joint Genome Institute"/>
            <consortium name="Mycorrhizal Genomics Consortium"/>
            <person name="Kohler A."/>
            <person name="Kuo A."/>
            <person name="Nagy L.G."/>
            <person name="Floudas D."/>
            <person name="Copeland A."/>
            <person name="Barry K.W."/>
            <person name="Cichocki N."/>
            <person name="Veneault-Fourrey C."/>
            <person name="LaButti K."/>
            <person name="Lindquist E.A."/>
            <person name="Lipzen A."/>
            <person name="Lundell T."/>
            <person name="Morin E."/>
            <person name="Murat C."/>
            <person name="Riley R."/>
            <person name="Ohm R."/>
            <person name="Sun H."/>
            <person name="Tunlid A."/>
            <person name="Henrissat B."/>
            <person name="Grigoriev I.V."/>
            <person name="Hibbett D.S."/>
            <person name="Martin F."/>
        </authorList>
    </citation>
    <scope>NUCLEOTIDE SEQUENCE [LARGE SCALE GENOMIC DNA]</scope>
    <source>
        <strain evidence="3 4">FD-317 M1</strain>
    </source>
</reference>
<dbReference type="Proteomes" id="UP000053593">
    <property type="component" value="Unassembled WGS sequence"/>
</dbReference>
<evidence type="ECO:0000313" key="3">
    <source>
        <dbReference type="EMBL" id="KIK62618.1"/>
    </source>
</evidence>